<gene>
    <name evidence="2" type="ORF">g.149273</name>
</gene>
<name>A0A2S2Q4S7_9HEMI</name>
<dbReference type="EMBL" id="GGMS01003387">
    <property type="protein sequence ID" value="MBY72590.1"/>
    <property type="molecule type" value="Transcribed_RNA"/>
</dbReference>
<organism evidence="2">
    <name type="scientific">Sipha flava</name>
    <name type="common">yellow sugarcane aphid</name>
    <dbReference type="NCBI Taxonomy" id="143950"/>
    <lineage>
        <taxon>Eukaryota</taxon>
        <taxon>Metazoa</taxon>
        <taxon>Ecdysozoa</taxon>
        <taxon>Arthropoda</taxon>
        <taxon>Hexapoda</taxon>
        <taxon>Insecta</taxon>
        <taxon>Pterygota</taxon>
        <taxon>Neoptera</taxon>
        <taxon>Paraneoptera</taxon>
        <taxon>Hemiptera</taxon>
        <taxon>Sternorrhyncha</taxon>
        <taxon>Aphidomorpha</taxon>
        <taxon>Aphidoidea</taxon>
        <taxon>Aphididae</taxon>
        <taxon>Sipha</taxon>
    </lineage>
</organism>
<dbReference type="InterPro" id="IPR032191">
    <property type="entry name" value="CNOT1_CAF1_bind"/>
</dbReference>
<dbReference type="AlphaFoldDB" id="A0A2S2Q4S7"/>
<evidence type="ECO:0000259" key="1">
    <source>
        <dbReference type="Pfam" id="PF16415"/>
    </source>
</evidence>
<protein>
    <recommendedName>
        <fullName evidence="1">CCR4-NOT transcription complex subunit 1 CAF1-binding domain-containing protein</fullName>
    </recommendedName>
</protein>
<dbReference type="Gene3D" id="1.25.40.180">
    <property type="match status" value="1"/>
</dbReference>
<evidence type="ECO:0000313" key="2">
    <source>
        <dbReference type="EMBL" id="MBY72590.1"/>
    </source>
</evidence>
<dbReference type="Pfam" id="PF16415">
    <property type="entry name" value="CNOT1_CAF1_bind"/>
    <property type="match status" value="1"/>
</dbReference>
<sequence length="112" mass="13408">MLDRIGSIMSKKMEYIRVSNAVYHERTRKKNRLKNITFYHFNRCWITTLLINKTFLKNFGHWLGLMTLAKNKPIPFENGYLKSIITKTSGIILMYMSMYIMYKACTDFQKSY</sequence>
<reference evidence="2" key="1">
    <citation type="submission" date="2018-04" db="EMBL/GenBank/DDBJ databases">
        <title>Transcriptome assembly of Sipha flava.</title>
        <authorList>
            <person name="Scully E.D."/>
            <person name="Geib S.M."/>
            <person name="Palmer N.A."/>
            <person name="Koch K."/>
            <person name="Bradshaw J."/>
            <person name="Heng-Moss T."/>
            <person name="Sarath G."/>
        </authorList>
    </citation>
    <scope>NUCLEOTIDE SEQUENCE</scope>
</reference>
<feature type="domain" description="CCR4-NOT transcription complex subunit 1 CAF1-binding" evidence="1">
    <location>
        <begin position="51"/>
        <end position="88"/>
    </location>
</feature>
<proteinExistence type="predicted"/>
<accession>A0A2S2Q4S7</accession>